<feature type="compositionally biased region" description="Basic and acidic residues" evidence="1">
    <location>
        <begin position="76"/>
        <end position="96"/>
    </location>
</feature>
<reference evidence="2 3" key="1">
    <citation type="journal article" date="2012" name="BMC Genomics">
        <title>Comparative genomics of the white-rot fungi, Phanerochaete carnosa and P. chrysosporium, to elucidate the genetic basis of the distinct wood types they colonize.</title>
        <authorList>
            <person name="Suzuki H."/>
            <person name="MacDonald J."/>
            <person name="Syed K."/>
            <person name="Salamov A."/>
            <person name="Hori C."/>
            <person name="Aerts A."/>
            <person name="Henrissat B."/>
            <person name="Wiebenga A."/>
            <person name="vanKuyk P.A."/>
            <person name="Barry K."/>
            <person name="Lindquist E."/>
            <person name="LaButti K."/>
            <person name="Lapidus A."/>
            <person name="Lucas S."/>
            <person name="Coutinho P."/>
            <person name="Gong Y."/>
            <person name="Samejima M."/>
            <person name="Mahadevan R."/>
            <person name="Abou-Zaid M."/>
            <person name="de Vries R.P."/>
            <person name="Igarashi K."/>
            <person name="Yadav J.S."/>
            <person name="Grigoriev I.V."/>
            <person name="Master E.R."/>
        </authorList>
    </citation>
    <scope>NUCLEOTIDE SEQUENCE [LARGE SCALE GENOMIC DNA]</scope>
    <source>
        <strain evidence="2 3">HHB-10118-sp</strain>
    </source>
</reference>
<feature type="region of interest" description="Disordered" evidence="1">
    <location>
        <begin position="1"/>
        <end position="24"/>
    </location>
</feature>
<feature type="compositionally biased region" description="Basic and acidic residues" evidence="1">
    <location>
        <begin position="105"/>
        <end position="173"/>
    </location>
</feature>
<evidence type="ECO:0000256" key="1">
    <source>
        <dbReference type="SAM" id="MobiDB-lite"/>
    </source>
</evidence>
<name>K5WB22_PHACS</name>
<dbReference type="KEGG" id="pco:PHACADRAFT_159957"/>
<dbReference type="OrthoDB" id="3265210at2759"/>
<dbReference type="GeneID" id="18909148"/>
<keyword evidence="3" id="KW-1185">Reference proteome</keyword>
<accession>K5WB22</accession>
<protein>
    <submittedName>
        <fullName evidence="2">Uncharacterized protein</fullName>
    </submittedName>
</protein>
<evidence type="ECO:0000313" key="2">
    <source>
        <dbReference type="EMBL" id="EKM56395.1"/>
    </source>
</evidence>
<evidence type="ECO:0000313" key="3">
    <source>
        <dbReference type="Proteomes" id="UP000008370"/>
    </source>
</evidence>
<feature type="compositionally biased region" description="Basic and acidic residues" evidence="1">
    <location>
        <begin position="57"/>
        <end position="68"/>
    </location>
</feature>
<dbReference type="HOGENOM" id="CLU_046885_0_0_1"/>
<proteinExistence type="predicted"/>
<feature type="region of interest" description="Disordered" evidence="1">
    <location>
        <begin position="45"/>
        <end position="173"/>
    </location>
</feature>
<gene>
    <name evidence="2" type="ORF">PHACADRAFT_159957</name>
</gene>
<dbReference type="InParanoid" id="K5WB22"/>
<dbReference type="AlphaFoldDB" id="K5WB22"/>
<feature type="compositionally biased region" description="Basic and acidic residues" evidence="1">
    <location>
        <begin position="10"/>
        <end position="23"/>
    </location>
</feature>
<dbReference type="EMBL" id="JH930471">
    <property type="protein sequence ID" value="EKM56395.1"/>
    <property type="molecule type" value="Genomic_DNA"/>
</dbReference>
<organism evidence="2 3">
    <name type="scientific">Phanerochaete carnosa (strain HHB-10118-sp)</name>
    <name type="common">White-rot fungus</name>
    <name type="synonym">Peniophora carnosa</name>
    <dbReference type="NCBI Taxonomy" id="650164"/>
    <lineage>
        <taxon>Eukaryota</taxon>
        <taxon>Fungi</taxon>
        <taxon>Dikarya</taxon>
        <taxon>Basidiomycota</taxon>
        <taxon>Agaricomycotina</taxon>
        <taxon>Agaricomycetes</taxon>
        <taxon>Polyporales</taxon>
        <taxon>Phanerochaetaceae</taxon>
        <taxon>Phanerochaete</taxon>
    </lineage>
</organism>
<sequence>MLASKVATEAGERHEGLKGRMSEADAAVAEAERLLNEAKQQRAEVARELDEAGGELESAKKQEEELARRRQTAQSEEVRLQRIREQSQLDEQKMTEETQAEEEETSRRAELAESIWKMKELHAQEENDQQPRDSDSTGDGRGRSNSDKDQGIGEEEKRQRAYEAASAKERARCKQRDQLSRTCQVSWGPKHAINKFKVVSFEFDEIKFGDVQPLTFESVPWPDLRHPDELKFEHIDWSSVETFFSELRASVGASEYKELVVKAHRRFHPDKWRARALFSTVLDDDLRDKLEAAVLVVSQSLTPLWRECK</sequence>
<dbReference type="RefSeq" id="XP_007394245.1">
    <property type="nucleotide sequence ID" value="XM_007394183.1"/>
</dbReference>
<dbReference type="Proteomes" id="UP000008370">
    <property type="component" value="Unassembled WGS sequence"/>
</dbReference>